<name>A0ABN6MYT0_9BACT</name>
<dbReference type="Proteomes" id="UP001162891">
    <property type="component" value="Chromosome"/>
</dbReference>
<dbReference type="Pfam" id="PF00037">
    <property type="entry name" value="Fer4"/>
    <property type="match status" value="1"/>
</dbReference>
<gene>
    <name evidence="2" type="ORF">AMOR_38740</name>
</gene>
<evidence type="ECO:0000313" key="2">
    <source>
        <dbReference type="EMBL" id="BDG04878.1"/>
    </source>
</evidence>
<dbReference type="SUPFAM" id="SSF54862">
    <property type="entry name" value="4Fe-4S ferredoxins"/>
    <property type="match status" value="1"/>
</dbReference>
<evidence type="ECO:0000313" key="3">
    <source>
        <dbReference type="Proteomes" id="UP001162891"/>
    </source>
</evidence>
<sequence length="214" mass="21091">MPADAPAPRPRIAARGRPLEDPGCAGCAQLGLLRALRRAALDVEGGLGCDPAPGARPPSPEARRARLAGAAEALARPAALVEAARGRALLAIADRGPHRAAGVASALAAAGARVVLVPPDASPAEAERLVAAATPGAALVALVACARGGPRTAPLAVERARCNRCGACLGLGCVALSDPGGDAVEIDGGRCTGCGRCAPLCRAGAIAPRRADVR</sequence>
<reference evidence="3" key="1">
    <citation type="journal article" date="2022" name="Int. J. Syst. Evol. Microbiol.">
        <title>Anaeromyxobacter oryzae sp. nov., Anaeromyxobacter diazotrophicus sp. nov. and Anaeromyxobacter paludicola sp. nov., isolated from paddy soils.</title>
        <authorList>
            <person name="Itoh H."/>
            <person name="Xu Z."/>
            <person name="Mise K."/>
            <person name="Masuda Y."/>
            <person name="Ushijima N."/>
            <person name="Hayakawa C."/>
            <person name="Shiratori Y."/>
            <person name="Senoo K."/>
        </authorList>
    </citation>
    <scope>NUCLEOTIDE SEQUENCE [LARGE SCALE GENOMIC DNA]</scope>
    <source>
        <strain evidence="3">Red232</strain>
    </source>
</reference>
<feature type="domain" description="4Fe-4S ferredoxin-type" evidence="1">
    <location>
        <begin position="182"/>
        <end position="211"/>
    </location>
</feature>
<keyword evidence="3" id="KW-1185">Reference proteome</keyword>
<dbReference type="RefSeq" id="WP_248353390.1">
    <property type="nucleotide sequence ID" value="NZ_AP025591.1"/>
</dbReference>
<accession>A0ABN6MYT0</accession>
<dbReference type="PROSITE" id="PS51379">
    <property type="entry name" value="4FE4S_FER_2"/>
    <property type="match status" value="1"/>
</dbReference>
<proteinExistence type="predicted"/>
<evidence type="ECO:0000259" key="1">
    <source>
        <dbReference type="PROSITE" id="PS51379"/>
    </source>
</evidence>
<dbReference type="InterPro" id="IPR017896">
    <property type="entry name" value="4Fe4S_Fe-S-bd"/>
</dbReference>
<protein>
    <recommendedName>
        <fullName evidence="1">4Fe-4S ferredoxin-type domain-containing protein</fullName>
    </recommendedName>
</protein>
<dbReference type="EMBL" id="AP025591">
    <property type="protein sequence ID" value="BDG04878.1"/>
    <property type="molecule type" value="Genomic_DNA"/>
</dbReference>
<organism evidence="2 3">
    <name type="scientific">Anaeromyxobacter oryzae</name>
    <dbReference type="NCBI Taxonomy" id="2918170"/>
    <lineage>
        <taxon>Bacteria</taxon>
        <taxon>Pseudomonadati</taxon>
        <taxon>Myxococcota</taxon>
        <taxon>Myxococcia</taxon>
        <taxon>Myxococcales</taxon>
        <taxon>Cystobacterineae</taxon>
        <taxon>Anaeromyxobacteraceae</taxon>
        <taxon>Anaeromyxobacter</taxon>
    </lineage>
</organism>
<dbReference type="Gene3D" id="3.30.70.20">
    <property type="match status" value="1"/>
</dbReference>